<evidence type="ECO:0000313" key="2">
    <source>
        <dbReference type="EMBL" id="GJT30183.1"/>
    </source>
</evidence>
<sequence>MDGQCVMNATVPKPNIPSNNSVAPNEGQLDGFSVVKQKSSKPRKFEGVSVYKKLEYRPIGKQKVNEVQKVNESTPIARPMVNKHLSSLSFNAEEDSMG</sequence>
<proteinExistence type="predicted"/>
<reference evidence="2" key="2">
    <citation type="submission" date="2022-01" db="EMBL/GenBank/DDBJ databases">
        <authorList>
            <person name="Yamashiro T."/>
            <person name="Shiraishi A."/>
            <person name="Satake H."/>
            <person name="Nakayama K."/>
        </authorList>
    </citation>
    <scope>NUCLEOTIDE SEQUENCE</scope>
</reference>
<gene>
    <name evidence="2" type="ORF">Tco_0910458</name>
</gene>
<protein>
    <submittedName>
        <fullName evidence="2">Uncharacterized protein</fullName>
    </submittedName>
</protein>
<feature type="region of interest" description="Disordered" evidence="1">
    <location>
        <begin position="1"/>
        <end position="26"/>
    </location>
</feature>
<organism evidence="2 3">
    <name type="scientific">Tanacetum coccineum</name>
    <dbReference type="NCBI Taxonomy" id="301880"/>
    <lineage>
        <taxon>Eukaryota</taxon>
        <taxon>Viridiplantae</taxon>
        <taxon>Streptophyta</taxon>
        <taxon>Embryophyta</taxon>
        <taxon>Tracheophyta</taxon>
        <taxon>Spermatophyta</taxon>
        <taxon>Magnoliopsida</taxon>
        <taxon>eudicotyledons</taxon>
        <taxon>Gunneridae</taxon>
        <taxon>Pentapetalae</taxon>
        <taxon>asterids</taxon>
        <taxon>campanulids</taxon>
        <taxon>Asterales</taxon>
        <taxon>Asteraceae</taxon>
        <taxon>Asteroideae</taxon>
        <taxon>Anthemideae</taxon>
        <taxon>Anthemidinae</taxon>
        <taxon>Tanacetum</taxon>
    </lineage>
</organism>
<name>A0ABQ5CV77_9ASTR</name>
<comment type="caution">
    <text evidence="2">The sequence shown here is derived from an EMBL/GenBank/DDBJ whole genome shotgun (WGS) entry which is preliminary data.</text>
</comment>
<reference evidence="2" key="1">
    <citation type="journal article" date="2022" name="Int. J. Mol. Sci.">
        <title>Draft Genome of Tanacetum Coccineum: Genomic Comparison of Closely Related Tanacetum-Family Plants.</title>
        <authorList>
            <person name="Yamashiro T."/>
            <person name="Shiraishi A."/>
            <person name="Nakayama K."/>
            <person name="Satake H."/>
        </authorList>
    </citation>
    <scope>NUCLEOTIDE SEQUENCE</scope>
</reference>
<evidence type="ECO:0000313" key="3">
    <source>
        <dbReference type="Proteomes" id="UP001151760"/>
    </source>
</evidence>
<accession>A0ABQ5CV77</accession>
<dbReference type="Proteomes" id="UP001151760">
    <property type="component" value="Unassembled WGS sequence"/>
</dbReference>
<dbReference type="EMBL" id="BQNB010014603">
    <property type="protein sequence ID" value="GJT30183.1"/>
    <property type="molecule type" value="Genomic_DNA"/>
</dbReference>
<keyword evidence="3" id="KW-1185">Reference proteome</keyword>
<evidence type="ECO:0000256" key="1">
    <source>
        <dbReference type="SAM" id="MobiDB-lite"/>
    </source>
</evidence>